<dbReference type="SUPFAM" id="SSF53448">
    <property type="entry name" value="Nucleotide-diphospho-sugar transferases"/>
    <property type="match status" value="1"/>
</dbReference>
<dbReference type="Gene3D" id="3.90.550.10">
    <property type="entry name" value="Spore Coat Polysaccharide Biosynthesis Protein SpsA, Chain A"/>
    <property type="match status" value="1"/>
</dbReference>
<comment type="caution">
    <text evidence="1">The sequence shown here is derived from an EMBL/GenBank/DDBJ whole genome shotgun (WGS) entry which is preliminary data.</text>
</comment>
<dbReference type="CDD" id="cd02518">
    <property type="entry name" value="GT2_SpsF"/>
    <property type="match status" value="1"/>
</dbReference>
<dbReference type="Pfam" id="PF02348">
    <property type="entry name" value="CTP_transf_3"/>
    <property type="match status" value="1"/>
</dbReference>
<dbReference type="Proteomes" id="UP000031552">
    <property type="component" value="Unassembled WGS sequence"/>
</dbReference>
<evidence type="ECO:0000313" key="2">
    <source>
        <dbReference type="Proteomes" id="UP000031552"/>
    </source>
</evidence>
<accession>A0A090D265</accession>
<dbReference type="PANTHER" id="PTHR42866">
    <property type="entry name" value="3-DEOXY-MANNO-OCTULOSONATE CYTIDYLYLTRANSFERASE"/>
    <property type="match status" value="1"/>
</dbReference>
<name>A0A090D265_9BACT</name>
<protein>
    <submittedName>
        <fullName evidence="1">Spore coat polysaccharide biosynthesis protein SpsF</fullName>
        <ecNumber evidence="1">2.7.7.38</ecNumber>
    </submittedName>
</protein>
<keyword evidence="1" id="KW-0808">Transferase</keyword>
<dbReference type="EC" id="2.7.7.38" evidence="1"/>
<reference evidence="1" key="1">
    <citation type="submission" date="2013-12" db="EMBL/GenBank/DDBJ databases">
        <authorList>
            <person name="Linke B."/>
        </authorList>
    </citation>
    <scope>NUCLEOTIDE SEQUENCE [LARGE SCALE GENOMIC DNA]</scope>
    <source>
        <strain evidence="1">CRIB-18</strain>
    </source>
</reference>
<organism evidence="1 2">
    <name type="scientific">Candidatus Criblamydia sequanensis CRIB-18</name>
    <dbReference type="NCBI Taxonomy" id="1437425"/>
    <lineage>
        <taxon>Bacteria</taxon>
        <taxon>Pseudomonadati</taxon>
        <taxon>Chlamydiota</taxon>
        <taxon>Chlamydiia</taxon>
        <taxon>Parachlamydiales</taxon>
        <taxon>Candidatus Criblamydiaceae</taxon>
        <taxon>Candidatus Criblamydia</taxon>
    </lineage>
</organism>
<keyword evidence="2" id="KW-1185">Reference proteome</keyword>
<dbReference type="eggNOG" id="COG1861">
    <property type="taxonomic scope" value="Bacteria"/>
</dbReference>
<dbReference type="STRING" id="1437425.CSEC_1273"/>
<dbReference type="PANTHER" id="PTHR42866:SF1">
    <property type="entry name" value="SPORE COAT POLYSACCHARIDE BIOSYNTHESIS PROTEIN SPSF"/>
    <property type="match status" value="1"/>
</dbReference>
<reference evidence="1" key="2">
    <citation type="submission" date="2014-09" db="EMBL/GenBank/DDBJ databases">
        <title>Criblamydia sequanensis harbors a mega-plasmid encoding arsenite resistance.</title>
        <authorList>
            <person name="Bertelli C."/>
            <person name="Goesmann A."/>
            <person name="Greub G."/>
        </authorList>
    </citation>
    <scope>NUCLEOTIDE SEQUENCE [LARGE SCALE GENOMIC DNA]</scope>
    <source>
        <strain evidence="1">CRIB-18</strain>
    </source>
</reference>
<proteinExistence type="predicted"/>
<dbReference type="InterPro" id="IPR029044">
    <property type="entry name" value="Nucleotide-diphossugar_trans"/>
</dbReference>
<dbReference type="GO" id="GO:0008690">
    <property type="term" value="F:3-deoxy-manno-octulosonate cytidylyltransferase activity"/>
    <property type="evidence" value="ECO:0007669"/>
    <property type="project" value="UniProtKB-EC"/>
</dbReference>
<dbReference type="GO" id="GO:0005829">
    <property type="term" value="C:cytosol"/>
    <property type="evidence" value="ECO:0007669"/>
    <property type="project" value="TreeGrafter"/>
</dbReference>
<dbReference type="AlphaFoldDB" id="A0A090D265"/>
<dbReference type="InterPro" id="IPR003329">
    <property type="entry name" value="Cytidylyl_trans"/>
</dbReference>
<dbReference type="RefSeq" id="WP_041017636.1">
    <property type="nucleotide sequence ID" value="NZ_CCEJ010000005.1"/>
</dbReference>
<dbReference type="EMBL" id="CCEJ010000005">
    <property type="protein sequence ID" value="CDR34093.1"/>
    <property type="molecule type" value="Genomic_DNA"/>
</dbReference>
<keyword evidence="1" id="KW-0548">Nucleotidyltransferase</keyword>
<gene>
    <name evidence="1" type="primary">spsF</name>
    <name evidence="1" type="ORF">CSEC_1273</name>
</gene>
<sequence>MEKQKVAAIVQARMGSTRLPQKVMLPILDNPLLFYVVSRLKEAKTLSQIIIATTENPKDRAIVDFCKAEKIPYFIGSEENVLDRYLKAARAFGVDVIVRITSDCPLIDPEIVDKIVSLFLNVNPPFDFISNTLTRSFPRGLDVEVFSFEALEKSSLGASIEEKEHVTLGMLRHPSEFTIKNVINPVDYSYLRLTVDTKEDLRLVTKIIEALYPVKPHFRLEDIIYLLAANPDWLLINQHIRQKEIG</sequence>
<dbReference type="OrthoDB" id="9815559at2"/>
<evidence type="ECO:0000313" key="1">
    <source>
        <dbReference type="EMBL" id="CDR34093.1"/>
    </source>
</evidence>